<name>A0A1B8Y3C4_XENTR</name>
<feature type="region of interest" description="Disordered" evidence="2">
    <location>
        <begin position="1"/>
        <end position="205"/>
    </location>
</feature>
<evidence type="ECO:0000256" key="2">
    <source>
        <dbReference type="SAM" id="MobiDB-lite"/>
    </source>
</evidence>
<feature type="compositionally biased region" description="Basic and acidic residues" evidence="2">
    <location>
        <begin position="83"/>
        <end position="92"/>
    </location>
</feature>
<dbReference type="PANTHER" id="PTHR45615:SF50">
    <property type="entry name" value="MYOSIN-16"/>
    <property type="match status" value="1"/>
</dbReference>
<accession>A0A1B8Y3C4</accession>
<proteinExistence type="predicted"/>
<evidence type="ECO:0000259" key="3">
    <source>
        <dbReference type="Pfam" id="PF01576"/>
    </source>
</evidence>
<dbReference type="Gene3D" id="1.20.5.340">
    <property type="match status" value="1"/>
</dbReference>
<dbReference type="EMBL" id="KV460498">
    <property type="protein sequence ID" value="OCA17438.1"/>
    <property type="molecule type" value="Genomic_DNA"/>
</dbReference>
<evidence type="ECO:0000313" key="4">
    <source>
        <dbReference type="EMBL" id="OCA17438.1"/>
    </source>
</evidence>
<dbReference type="AlphaFoldDB" id="A0A1B8Y3C4"/>
<dbReference type="InterPro" id="IPR002928">
    <property type="entry name" value="Myosin_tail"/>
</dbReference>
<feature type="compositionally biased region" description="Polar residues" evidence="2">
    <location>
        <begin position="189"/>
        <end position="198"/>
    </location>
</feature>
<reference evidence="4" key="3">
    <citation type="submission" date="2016-05" db="EMBL/GenBank/DDBJ databases">
        <title>WGS assembly of Xenopus tropicalis.</title>
        <authorList>
            <person name="Sessions A."/>
            <person name="Jenkins J."/>
            <person name="Mitros T."/>
            <person name="Lyons J.T."/>
            <person name="Dichmann D.S."/>
            <person name="Robert J."/>
            <person name="Harland R.M."/>
            <person name="Rokhsar D.S."/>
        </authorList>
    </citation>
    <scope>NUCLEOTIDE SEQUENCE</scope>
    <source>
        <strain evidence="4">Nigerian</strain>
    </source>
</reference>
<dbReference type="SUPFAM" id="SSF90257">
    <property type="entry name" value="Myosin rod fragments"/>
    <property type="match status" value="1"/>
</dbReference>
<dbReference type="PANTHER" id="PTHR45615">
    <property type="entry name" value="MYOSIN HEAVY CHAIN, NON-MUSCLE"/>
    <property type="match status" value="1"/>
</dbReference>
<reference evidence="4" key="1">
    <citation type="submission" date="2009-11" db="EMBL/GenBank/DDBJ databases">
        <authorList>
            <consortium name="US DOE Joint Genome Institute (JGI-PGF)"/>
            <person name="Ottilar R."/>
            <person name="Schmutz J."/>
            <person name="Salamov A."/>
            <person name="Cheng J.F."/>
            <person name="Lucas S."/>
            <person name="Pitluck S."/>
            <person name="Gundlach H."/>
            <person name="Guo Y."/>
            <person name="Haberer G."/>
            <person name="Nasrallah J."/>
            <person name="Mayer K.F.X."/>
            <person name="van de Peer Y."/>
            <person name="Weigel D."/>
            <person name="Grigoriev I.V."/>
        </authorList>
    </citation>
    <scope>NUCLEOTIDE SEQUENCE</scope>
    <source>
        <strain evidence="4">Nigerian</strain>
    </source>
</reference>
<dbReference type="Pfam" id="PF01576">
    <property type="entry name" value="Myosin_tail_1"/>
    <property type="match status" value="1"/>
</dbReference>
<sequence>MEGTEGCTLPLRGRGKLRGAAAQPPPPLEGNQVQRLSRCPSEKNALMEPATGPDPQPTGCSLNPEPETAGTNAPRALQGQDLKPIEEKDITKGAKIRVLNSTEKEGTQLKPAGPRAAGANLPSCENKNGETKTHGTILEAQKNEAGMSLRNPRGDPGQRGEGDAETSSEGKDKVATNSPEGRTREKRNSFTQMGANQKESLEEEIKRKDAEINTIGMKVEEQRSVSMDLQRKNKEYLAHIEELEEELEAERNIRAKIEKQRSDLANEVDDLHDKLEETAGFASSQVEINKKREVELVRLRQELEEALLQSEGTASALRKKHAASLVEATEQHESMQRARMKLEKEKQNLKGELEELAATAENLQKAKVRLYVPGWIYYLCHWIL</sequence>
<reference evidence="4" key="2">
    <citation type="journal article" date="2010" name="Science">
        <title>The genome of the Western clawed frog Xenopus tropicalis.</title>
        <authorList>
            <person name="Hellsten U."/>
            <person name="Harland R.M."/>
            <person name="Gilchrist M.J."/>
            <person name="Hendrix D."/>
            <person name="Jurka J."/>
            <person name="Kapitonov V."/>
            <person name="Ovcharenko I."/>
            <person name="Putnam N.H."/>
            <person name="Shu S."/>
            <person name="Taher L."/>
            <person name="Blitz I.L."/>
            <person name="Blumberg B."/>
            <person name="Dichmann D.S."/>
            <person name="Dubchak I."/>
            <person name="Amaya E."/>
            <person name="Detter J.C."/>
            <person name="Fletcher R."/>
            <person name="Gerhard D.S."/>
            <person name="Goodstein D."/>
            <person name="Graves T."/>
            <person name="Grigoriev I.V."/>
            <person name="Grimwood J."/>
            <person name="Kawashima T."/>
            <person name="Lindquist E."/>
            <person name="Lucas S.M."/>
            <person name="Mead P.E."/>
            <person name="Mitros T."/>
            <person name="Ogino H."/>
            <person name="Ohta Y."/>
            <person name="Poliakov A.V."/>
            <person name="Pollet N."/>
            <person name="Robert J."/>
            <person name="Salamov A."/>
            <person name="Sater A.K."/>
            <person name="Schmutz J."/>
            <person name="Terry A."/>
            <person name="Vize P.D."/>
            <person name="Warren W.C."/>
            <person name="Wells D."/>
            <person name="Wills A."/>
            <person name="Wilson R.K."/>
            <person name="Zimmerman L.B."/>
            <person name="Zorn A.M."/>
            <person name="Grainger R."/>
            <person name="Grammer T."/>
            <person name="Khokha M.K."/>
            <person name="Richardson P.M."/>
            <person name="Rokhsar D.S."/>
        </authorList>
    </citation>
    <scope>NUCLEOTIDE SEQUENCE [LARGE SCALE GENOMIC DNA]</scope>
    <source>
        <strain evidence="4">Nigerian</strain>
    </source>
</reference>
<feature type="compositionally biased region" description="Basic and acidic residues" evidence="2">
    <location>
        <begin position="152"/>
        <end position="174"/>
    </location>
</feature>
<protein>
    <recommendedName>
        <fullName evidence="3">Myosin tail domain-containing protein</fullName>
    </recommendedName>
</protein>
<keyword evidence="1" id="KW-0175">Coiled coil</keyword>
<feature type="domain" description="Myosin tail" evidence="3">
    <location>
        <begin position="196"/>
        <end position="367"/>
    </location>
</feature>
<organism evidence="4">
    <name type="scientific">Xenopus tropicalis</name>
    <name type="common">Western clawed frog</name>
    <name type="synonym">Silurana tropicalis</name>
    <dbReference type="NCBI Taxonomy" id="8364"/>
    <lineage>
        <taxon>Eukaryota</taxon>
        <taxon>Metazoa</taxon>
        <taxon>Chordata</taxon>
        <taxon>Craniata</taxon>
        <taxon>Vertebrata</taxon>
        <taxon>Euteleostomi</taxon>
        <taxon>Amphibia</taxon>
        <taxon>Batrachia</taxon>
        <taxon>Anura</taxon>
        <taxon>Pipoidea</taxon>
        <taxon>Pipidae</taxon>
        <taxon>Xenopodinae</taxon>
        <taxon>Xenopus</taxon>
        <taxon>Silurana</taxon>
    </lineage>
</organism>
<gene>
    <name evidence="4" type="ORF">XENTR_v90027155mg</name>
</gene>
<evidence type="ECO:0000256" key="1">
    <source>
        <dbReference type="ARBA" id="ARBA00023054"/>
    </source>
</evidence>
<dbReference type="GO" id="GO:0016459">
    <property type="term" value="C:myosin complex"/>
    <property type="evidence" value="ECO:0007669"/>
    <property type="project" value="InterPro"/>
</dbReference>